<dbReference type="RefSeq" id="WP_264542234.1">
    <property type="nucleotide sequence ID" value="NZ_BAABIP010000017.1"/>
</dbReference>
<comment type="caution">
    <text evidence="1">The sequence shown here is derived from an EMBL/GenBank/DDBJ whole genome shotgun (WGS) entry which is preliminary data.</text>
</comment>
<proteinExistence type="predicted"/>
<dbReference type="SUPFAM" id="SSF49464">
    <property type="entry name" value="Carboxypeptidase regulatory domain-like"/>
    <property type="match status" value="1"/>
</dbReference>
<name>A0ABP9A027_9FLAO</name>
<sequence length="119" mass="13302">MKKILFLVLLILGITNGYSQIITGIIHDSSKKPLSGVIITEKDVINNCVSDKDGKFSIAINNLVDNKYMLGISLDGYYYSEASGFGNETKLDIEMIRIGEDLEGDWKKISPEEKDKQKN</sequence>
<evidence type="ECO:0008006" key="3">
    <source>
        <dbReference type="Google" id="ProtNLM"/>
    </source>
</evidence>
<dbReference type="EMBL" id="BAABIP010000017">
    <property type="protein sequence ID" value="GAA4769503.1"/>
    <property type="molecule type" value="Genomic_DNA"/>
</dbReference>
<dbReference type="Proteomes" id="UP001500141">
    <property type="component" value="Unassembled WGS sequence"/>
</dbReference>
<keyword evidence="2" id="KW-1185">Reference proteome</keyword>
<organism evidence="1 2">
    <name type="scientific">Flavobacterium hankyongi</name>
    <dbReference type="NCBI Taxonomy" id="1176532"/>
    <lineage>
        <taxon>Bacteria</taxon>
        <taxon>Pseudomonadati</taxon>
        <taxon>Bacteroidota</taxon>
        <taxon>Flavobacteriia</taxon>
        <taxon>Flavobacteriales</taxon>
        <taxon>Flavobacteriaceae</taxon>
        <taxon>Flavobacterium</taxon>
    </lineage>
</organism>
<dbReference type="Gene3D" id="2.60.40.1120">
    <property type="entry name" value="Carboxypeptidase-like, regulatory domain"/>
    <property type="match status" value="1"/>
</dbReference>
<accession>A0ABP9A027</accession>
<evidence type="ECO:0000313" key="2">
    <source>
        <dbReference type="Proteomes" id="UP001500141"/>
    </source>
</evidence>
<evidence type="ECO:0000313" key="1">
    <source>
        <dbReference type="EMBL" id="GAA4769503.1"/>
    </source>
</evidence>
<protein>
    <recommendedName>
        <fullName evidence="3">Carboxypeptidase regulatory-like domain-containing protein</fullName>
    </recommendedName>
</protein>
<dbReference type="InterPro" id="IPR008969">
    <property type="entry name" value="CarboxyPept-like_regulatory"/>
</dbReference>
<reference evidence="2" key="1">
    <citation type="journal article" date="2019" name="Int. J. Syst. Evol. Microbiol.">
        <title>The Global Catalogue of Microorganisms (GCM) 10K type strain sequencing project: providing services to taxonomists for standard genome sequencing and annotation.</title>
        <authorList>
            <consortium name="The Broad Institute Genomics Platform"/>
            <consortium name="The Broad Institute Genome Sequencing Center for Infectious Disease"/>
            <person name="Wu L."/>
            <person name="Ma J."/>
        </authorList>
    </citation>
    <scope>NUCLEOTIDE SEQUENCE [LARGE SCALE GENOMIC DNA]</scope>
    <source>
        <strain evidence="2">JCM 18198</strain>
    </source>
</reference>
<gene>
    <name evidence="1" type="ORF">GCM10023230_19390</name>
</gene>